<keyword evidence="2" id="KW-0472">Membrane</keyword>
<dbReference type="Proteomes" id="UP001161247">
    <property type="component" value="Chromosome 4"/>
</dbReference>
<proteinExistence type="predicted"/>
<dbReference type="EMBL" id="OX459121">
    <property type="protein sequence ID" value="CAI9102180.1"/>
    <property type="molecule type" value="Genomic_DNA"/>
</dbReference>
<feature type="region of interest" description="Disordered" evidence="1">
    <location>
        <begin position="1"/>
        <end position="42"/>
    </location>
</feature>
<evidence type="ECO:0000313" key="4">
    <source>
        <dbReference type="Proteomes" id="UP001161247"/>
    </source>
</evidence>
<dbReference type="PANTHER" id="PTHR31170">
    <property type="entry name" value="BNAC04G53230D PROTEIN"/>
    <property type="match status" value="1"/>
</dbReference>
<keyword evidence="2" id="KW-0812">Transmembrane</keyword>
<dbReference type="AlphaFoldDB" id="A0AAV1D501"/>
<reference evidence="3" key="1">
    <citation type="submission" date="2023-03" db="EMBL/GenBank/DDBJ databases">
        <authorList>
            <person name="Julca I."/>
        </authorList>
    </citation>
    <scope>NUCLEOTIDE SEQUENCE</scope>
</reference>
<evidence type="ECO:0000313" key="3">
    <source>
        <dbReference type="EMBL" id="CAI9102180.1"/>
    </source>
</evidence>
<organism evidence="3 4">
    <name type="scientific">Oldenlandia corymbosa var. corymbosa</name>
    <dbReference type="NCBI Taxonomy" id="529605"/>
    <lineage>
        <taxon>Eukaryota</taxon>
        <taxon>Viridiplantae</taxon>
        <taxon>Streptophyta</taxon>
        <taxon>Embryophyta</taxon>
        <taxon>Tracheophyta</taxon>
        <taxon>Spermatophyta</taxon>
        <taxon>Magnoliopsida</taxon>
        <taxon>eudicotyledons</taxon>
        <taxon>Gunneridae</taxon>
        <taxon>Pentapetalae</taxon>
        <taxon>asterids</taxon>
        <taxon>lamiids</taxon>
        <taxon>Gentianales</taxon>
        <taxon>Rubiaceae</taxon>
        <taxon>Rubioideae</taxon>
        <taxon>Spermacoceae</taxon>
        <taxon>Hedyotis-Oldenlandia complex</taxon>
        <taxon>Oldenlandia</taxon>
    </lineage>
</organism>
<dbReference type="PANTHER" id="PTHR31170:SF20">
    <property type="entry name" value="DUF247 DOMAIN PROTEIN"/>
    <property type="match status" value="1"/>
</dbReference>
<evidence type="ECO:0000256" key="1">
    <source>
        <dbReference type="SAM" id="MobiDB-lite"/>
    </source>
</evidence>
<dbReference type="Pfam" id="PF03140">
    <property type="entry name" value="DUF247"/>
    <property type="match status" value="1"/>
</dbReference>
<keyword evidence="2" id="KW-1133">Transmembrane helix</keyword>
<sequence length="488" mass="55805">MAVEAVVVGDQRNRGTVDAHNPVPPPVSESVASTNLGNSDDGAAERVASSIEKQLSMLSRDSRNYGTVCIYRVPDKYRNQNQEAYTPRLVSIGLIHYGQSALQGMQEYKLKYLHDFLHTFRVSLKEVAKYVHSQEKMVCDCYEDIYMNNVSKESKEPSEVILLDGVFMIELFLKNHFLGMREKGDIIFDNPLLANDVSHDLLLFENQLPLRFLTTLFDTFVSRNVRKYLDNDAINPPSFNELAQKYFKNVGNTGKLALTSDFSHARHLIEFLSILHTQGKYRASGVRKEVGKKKRKDFSRCPTVTELKAAGVKFRHGTKDCLLNVKFDQEKGILTIPQLTVTDSTETFFRNLVAFEQSGYHSKDITSYIIFLDNLVDTHKDVDLLIKYKIITNELGGSHEVANLFNNLYKEFVKDPREFLYVDQCRQLNDYSRNYWHKGKATFARWYAVFKRDYIATPWSVMSLIAAILLLALTIAQTVLSALQLKQS</sequence>
<gene>
    <name evidence="3" type="ORF">OLC1_LOCUS11581</name>
</gene>
<protein>
    <submittedName>
        <fullName evidence="3">OLC1v1000406C1</fullName>
    </submittedName>
</protein>
<evidence type="ECO:0000256" key="2">
    <source>
        <dbReference type="SAM" id="Phobius"/>
    </source>
</evidence>
<accession>A0AAV1D501</accession>
<keyword evidence="4" id="KW-1185">Reference proteome</keyword>
<feature type="transmembrane region" description="Helical" evidence="2">
    <location>
        <begin position="459"/>
        <end position="483"/>
    </location>
</feature>
<name>A0AAV1D501_OLDCO</name>
<dbReference type="InterPro" id="IPR004158">
    <property type="entry name" value="DUF247_pln"/>
</dbReference>